<feature type="region of interest" description="Disordered" evidence="1">
    <location>
        <begin position="260"/>
        <end position="285"/>
    </location>
</feature>
<keyword evidence="3" id="KW-1185">Reference proteome</keyword>
<reference evidence="2" key="1">
    <citation type="submission" date="2022-01" db="EMBL/GenBank/DDBJ databases">
        <title>Comparative genomics reveals a dynamic genome evolution in the ectomycorrhizal milk-cap (Lactarius) mushrooms.</title>
        <authorList>
            <consortium name="DOE Joint Genome Institute"/>
            <person name="Lebreton A."/>
            <person name="Tang N."/>
            <person name="Kuo A."/>
            <person name="LaButti K."/>
            <person name="Drula E."/>
            <person name="Barry K."/>
            <person name="Clum A."/>
            <person name="Lipzen A."/>
            <person name="Mousain D."/>
            <person name="Ng V."/>
            <person name="Wang R."/>
            <person name="Wang X."/>
            <person name="Dai Y."/>
            <person name="Henrissat B."/>
            <person name="Grigoriev I.V."/>
            <person name="Guerin-Laguette A."/>
            <person name="Yu F."/>
            <person name="Martin F.M."/>
        </authorList>
    </citation>
    <scope>NUCLEOTIDE SEQUENCE</scope>
    <source>
        <strain evidence="2">QP</strain>
    </source>
</reference>
<sequence>MPVFQKGTSDKLTNGAPLPGLADDPYVHKHGVKSNRWGVRQELSEAHSTYGAARWQRENVTSTTGAISRLLRGKHGTLDVIAKYLSAARRTGNLVSTPAVRHNESKIQVFRQTPHEQAPGIESIHASQSQANRAALGTFKSDARTKTAVGAEKRRYSETRHRRVGRGEEVDYNGSAAPVCATERDRDVEVGAGQVRQEDPAHCETISPQAVKRKVGSRVRSGWTNHPLHTWTWRFTLANFEMKRVKNNRNGGMELLCLSHKPHDRHPKGEARRFSGDGSRVPSGRCQVKQPWGASVCDKNNLTKRELRHGGSRWGNLDIETNKLCRDIIL</sequence>
<protein>
    <submittedName>
        <fullName evidence="2">Uncharacterized protein</fullName>
    </submittedName>
</protein>
<evidence type="ECO:0000256" key="1">
    <source>
        <dbReference type="SAM" id="MobiDB-lite"/>
    </source>
</evidence>
<proteinExistence type="predicted"/>
<dbReference type="EMBL" id="JAKELL010000022">
    <property type="protein sequence ID" value="KAH8992455.1"/>
    <property type="molecule type" value="Genomic_DNA"/>
</dbReference>
<evidence type="ECO:0000313" key="2">
    <source>
        <dbReference type="EMBL" id="KAH8992455.1"/>
    </source>
</evidence>
<dbReference type="AlphaFoldDB" id="A0AAD4LHJ5"/>
<organism evidence="2 3">
    <name type="scientific">Lactarius akahatsu</name>
    <dbReference type="NCBI Taxonomy" id="416441"/>
    <lineage>
        <taxon>Eukaryota</taxon>
        <taxon>Fungi</taxon>
        <taxon>Dikarya</taxon>
        <taxon>Basidiomycota</taxon>
        <taxon>Agaricomycotina</taxon>
        <taxon>Agaricomycetes</taxon>
        <taxon>Russulales</taxon>
        <taxon>Russulaceae</taxon>
        <taxon>Lactarius</taxon>
    </lineage>
</organism>
<feature type="compositionally biased region" description="Polar residues" evidence="1">
    <location>
        <begin position="1"/>
        <end position="12"/>
    </location>
</feature>
<gene>
    <name evidence="2" type="ORF">EDB92DRAFT_1815959</name>
</gene>
<dbReference type="Proteomes" id="UP001201163">
    <property type="component" value="Unassembled WGS sequence"/>
</dbReference>
<evidence type="ECO:0000313" key="3">
    <source>
        <dbReference type="Proteomes" id="UP001201163"/>
    </source>
</evidence>
<feature type="region of interest" description="Disordered" evidence="1">
    <location>
        <begin position="1"/>
        <end position="26"/>
    </location>
</feature>
<comment type="caution">
    <text evidence="2">The sequence shown here is derived from an EMBL/GenBank/DDBJ whole genome shotgun (WGS) entry which is preliminary data.</text>
</comment>
<accession>A0AAD4LHJ5</accession>
<name>A0AAD4LHJ5_9AGAM</name>